<dbReference type="InterPro" id="IPR001845">
    <property type="entry name" value="HTH_ArsR_DNA-bd_dom"/>
</dbReference>
<dbReference type="EMBL" id="CP036287">
    <property type="protein sequence ID" value="QDU68129.1"/>
    <property type="molecule type" value="Genomic_DNA"/>
</dbReference>
<dbReference type="SMART" id="SM00418">
    <property type="entry name" value="HTH_ARSR"/>
    <property type="match status" value="1"/>
</dbReference>
<dbReference type="Gene3D" id="1.10.10.10">
    <property type="entry name" value="Winged helix-like DNA-binding domain superfamily/Winged helix DNA-binding domain"/>
    <property type="match status" value="1"/>
</dbReference>
<dbReference type="RefSeq" id="WP_419191581.1">
    <property type="nucleotide sequence ID" value="NZ_CP036287.1"/>
</dbReference>
<evidence type="ECO:0000313" key="3">
    <source>
        <dbReference type="Proteomes" id="UP000316921"/>
    </source>
</evidence>
<proteinExistence type="predicted"/>
<dbReference type="NCBIfam" id="NF033788">
    <property type="entry name" value="HTH_metalloreg"/>
    <property type="match status" value="1"/>
</dbReference>
<name>A0A518BMC1_9BACT</name>
<keyword evidence="3" id="KW-1185">Reference proteome</keyword>
<dbReference type="CDD" id="cd00090">
    <property type="entry name" value="HTH_ARSR"/>
    <property type="match status" value="1"/>
</dbReference>
<evidence type="ECO:0000259" key="1">
    <source>
        <dbReference type="PROSITE" id="PS50987"/>
    </source>
</evidence>
<gene>
    <name evidence="2" type="ORF">Pla133_32230</name>
</gene>
<dbReference type="GO" id="GO:0003700">
    <property type="term" value="F:DNA-binding transcription factor activity"/>
    <property type="evidence" value="ECO:0007669"/>
    <property type="project" value="InterPro"/>
</dbReference>
<dbReference type="PRINTS" id="PR00778">
    <property type="entry name" value="HTHARSR"/>
</dbReference>
<reference evidence="2 3" key="1">
    <citation type="submission" date="2019-02" db="EMBL/GenBank/DDBJ databases">
        <title>Deep-cultivation of Planctomycetes and their phenomic and genomic characterization uncovers novel biology.</title>
        <authorList>
            <person name="Wiegand S."/>
            <person name="Jogler M."/>
            <person name="Boedeker C."/>
            <person name="Pinto D."/>
            <person name="Vollmers J."/>
            <person name="Rivas-Marin E."/>
            <person name="Kohn T."/>
            <person name="Peeters S.H."/>
            <person name="Heuer A."/>
            <person name="Rast P."/>
            <person name="Oberbeckmann S."/>
            <person name="Bunk B."/>
            <person name="Jeske O."/>
            <person name="Meyerdierks A."/>
            <person name="Storesund J.E."/>
            <person name="Kallscheuer N."/>
            <person name="Luecker S."/>
            <person name="Lage O.M."/>
            <person name="Pohl T."/>
            <person name="Merkel B.J."/>
            <person name="Hornburger P."/>
            <person name="Mueller R.-W."/>
            <person name="Bruemmer F."/>
            <person name="Labrenz M."/>
            <person name="Spormann A.M."/>
            <person name="Op den Camp H."/>
            <person name="Overmann J."/>
            <person name="Amann R."/>
            <person name="Jetten M.S.M."/>
            <person name="Mascher T."/>
            <person name="Medema M.H."/>
            <person name="Devos D.P."/>
            <person name="Kaster A.-K."/>
            <person name="Ovreas L."/>
            <person name="Rohde M."/>
            <person name="Galperin M.Y."/>
            <person name="Jogler C."/>
        </authorList>
    </citation>
    <scope>NUCLEOTIDE SEQUENCE [LARGE SCALE GENOMIC DNA]</scope>
    <source>
        <strain evidence="2 3">Pla133</strain>
    </source>
</reference>
<dbReference type="Pfam" id="PF12840">
    <property type="entry name" value="HTH_20"/>
    <property type="match status" value="1"/>
</dbReference>
<dbReference type="KEGG" id="pbap:Pla133_32230"/>
<evidence type="ECO:0000313" key="2">
    <source>
        <dbReference type="EMBL" id="QDU68129.1"/>
    </source>
</evidence>
<feature type="domain" description="HTH arsR-type" evidence="1">
    <location>
        <begin position="1"/>
        <end position="93"/>
    </location>
</feature>
<protein>
    <submittedName>
        <fullName evidence="2">HTH-type transcriptional regulator</fullName>
    </submittedName>
</protein>
<dbReference type="InterPro" id="IPR011991">
    <property type="entry name" value="ArsR-like_HTH"/>
</dbReference>
<dbReference type="AlphaFoldDB" id="A0A518BMC1"/>
<dbReference type="Proteomes" id="UP000316921">
    <property type="component" value="Chromosome"/>
</dbReference>
<dbReference type="SUPFAM" id="SSF46785">
    <property type="entry name" value="Winged helix' DNA-binding domain"/>
    <property type="match status" value="1"/>
</dbReference>
<dbReference type="PANTHER" id="PTHR38600:SF1">
    <property type="entry name" value="TRANSCRIPTIONAL REGULATORY PROTEIN"/>
    <property type="match status" value="1"/>
</dbReference>
<dbReference type="InterPro" id="IPR036388">
    <property type="entry name" value="WH-like_DNA-bd_sf"/>
</dbReference>
<dbReference type="InterPro" id="IPR036390">
    <property type="entry name" value="WH_DNA-bd_sf"/>
</dbReference>
<accession>A0A518BMC1</accession>
<organism evidence="2 3">
    <name type="scientific">Engelhardtia mirabilis</name>
    <dbReference type="NCBI Taxonomy" id="2528011"/>
    <lineage>
        <taxon>Bacteria</taxon>
        <taxon>Pseudomonadati</taxon>
        <taxon>Planctomycetota</taxon>
        <taxon>Planctomycetia</taxon>
        <taxon>Planctomycetia incertae sedis</taxon>
        <taxon>Engelhardtia</taxon>
    </lineage>
</organism>
<sequence>MDVDPHSLVFGALSSATRRRILDVLKAQPGCSVNDVASHFEMSRIAVMKHLKVLEGAGLVLSRKEGRRRVLHFNPVPIQEIYDRWTTEFSKHWAARMTRVKYVVEAQGDSDER</sequence>
<dbReference type="PANTHER" id="PTHR38600">
    <property type="entry name" value="TRANSCRIPTIONAL REGULATORY PROTEIN"/>
    <property type="match status" value="1"/>
</dbReference>
<dbReference type="PROSITE" id="PS50987">
    <property type="entry name" value="HTH_ARSR_2"/>
    <property type="match status" value="1"/>
</dbReference>